<dbReference type="GO" id="GO:0006364">
    <property type="term" value="P:rRNA processing"/>
    <property type="evidence" value="ECO:0007669"/>
    <property type="project" value="InterPro"/>
</dbReference>
<keyword evidence="1 3" id="KW-0853">WD repeat</keyword>
<proteinExistence type="predicted"/>
<dbReference type="EMBL" id="KZ989283">
    <property type="protein sequence ID" value="RKP27041.1"/>
    <property type="molecule type" value="Genomic_DNA"/>
</dbReference>
<evidence type="ECO:0000313" key="7">
    <source>
        <dbReference type="Proteomes" id="UP000278143"/>
    </source>
</evidence>
<feature type="repeat" description="WD" evidence="3">
    <location>
        <begin position="570"/>
        <end position="611"/>
    </location>
</feature>
<dbReference type="Gene3D" id="2.130.10.10">
    <property type="entry name" value="YVTN repeat-like/Quinoprotein amine dehydrogenase"/>
    <property type="match status" value="2"/>
</dbReference>
<gene>
    <name evidence="6" type="ORF">SYNPS1DRAFT_13284</name>
</gene>
<evidence type="ECO:0000256" key="2">
    <source>
        <dbReference type="ARBA" id="ARBA00022737"/>
    </source>
</evidence>
<evidence type="ECO:0000256" key="1">
    <source>
        <dbReference type="ARBA" id="ARBA00022574"/>
    </source>
</evidence>
<dbReference type="GO" id="GO:0032040">
    <property type="term" value="C:small-subunit processome"/>
    <property type="evidence" value="ECO:0007669"/>
    <property type="project" value="InterPro"/>
</dbReference>
<dbReference type="InterPro" id="IPR019775">
    <property type="entry name" value="WD40_repeat_CS"/>
</dbReference>
<evidence type="ECO:0000313" key="6">
    <source>
        <dbReference type="EMBL" id="RKP27041.1"/>
    </source>
</evidence>
<dbReference type="PANTHER" id="PTHR22840">
    <property type="entry name" value="WD REPEAT-CONTAINING PROTEIN 36"/>
    <property type="match status" value="1"/>
</dbReference>
<dbReference type="PROSITE" id="PS50082">
    <property type="entry name" value="WD_REPEATS_2"/>
    <property type="match status" value="2"/>
</dbReference>
<evidence type="ECO:0000256" key="3">
    <source>
        <dbReference type="PROSITE-ProRule" id="PRU00221"/>
    </source>
</evidence>
<sequence length="902" mass="99797">MVSKTKKARAVQNKKARKAVQSATVEHTSLFQPFRAIGYVTRDVPFSLQARGQAYFLTTCLDHSFQIYNCDKLNAVLVGPTIDRPIHCVAAQGDLTFVGCDSSILVYERVSQVVKELTIAGKADVQQLLPFGDLLVAIYSDNVLRTWRVSEQQIMLELPFHRDQFAISAVIHPSTYLNKLLLASEQGGMELWNIATGKCVYKFKPFPARITCLAQSPVVDVVAVGMEDGTVLLHNARLDEPVMSVKQEGRVTSITFRTDEHQMMAVGNATGDITLWDLEHRRLIHTMADAHDGRVHAQFLNGQPILVSTGINAIKQWIFDGPDDAMPRLLRSRGGHSLPPTLIRSYDMEGNYVVSASKDRSLRILSTRRDRQCAELSQGSVAKNAQRLGTRADALKLGPVIAFDTCELKQHHWDNIVTAHLNSPEAHSWSFQRRAIGQHQFRTRDGSAVKSVALSACGNFALFGLASGSIEMYNVQSGIFRRALSGKDGHNKPVTGVASDATNHFIYSTSLDQTVKIWSFNTGELQATVSIGSPVTGACLNRENDLLVVASDDLCLRVVDTQTHRVVREFHGHTNRITDFIFSPDGRWIVSASLDGTVRTWDLSTGHLIDWFATEQVCVSLTFTPDNAMLATAHVDQLGVFLWANRAHYMNIPLRRIPTAEPCRLQLPSVSNTSEAFIMAESDSTIGYTTPEQLVTDMITLSSVPQSIWQRLLHLDTIKKRNKPKQPVKAPKSAPFFLQTELDEAGPRFVPTQQSSSSAAADEGATNVLKLNELQPTTELGQLLRAAEASASYTAAMAHLQGLNPSGVDFAIRSLSPMDDCKELALFLAAIYEQMQSKRNFDALEAYLNVFLKIHSDLVLASAALSAQLHKIRALRETEWSRVEDLFQTALCLVDFGRNVFA</sequence>
<dbReference type="InterPro" id="IPR001680">
    <property type="entry name" value="WD40_rpt"/>
</dbReference>
<evidence type="ECO:0000259" key="5">
    <source>
        <dbReference type="Pfam" id="PF25171"/>
    </source>
</evidence>
<name>A0A4P9Z5G7_9FUNG</name>
<feature type="domain" description="WDR36/Utp21 C-terminal" evidence="4">
    <location>
        <begin position="692"/>
        <end position="896"/>
    </location>
</feature>
<dbReference type="PROSITE" id="PS00678">
    <property type="entry name" value="WD_REPEATS_1"/>
    <property type="match status" value="1"/>
</dbReference>
<dbReference type="Proteomes" id="UP000278143">
    <property type="component" value="Unassembled WGS sequence"/>
</dbReference>
<dbReference type="InterPro" id="IPR011047">
    <property type="entry name" value="Quinoprotein_ADH-like_sf"/>
</dbReference>
<keyword evidence="2" id="KW-0677">Repeat</keyword>
<dbReference type="Pfam" id="PF25171">
    <property type="entry name" value="Beta-prop_WDR36-Utp21_1st"/>
    <property type="match status" value="1"/>
</dbReference>
<dbReference type="PANTHER" id="PTHR22840:SF12">
    <property type="entry name" value="WD REPEAT-CONTAINING PROTEIN 36"/>
    <property type="match status" value="1"/>
</dbReference>
<dbReference type="Pfam" id="PF04192">
    <property type="entry name" value="Utp21"/>
    <property type="match status" value="1"/>
</dbReference>
<feature type="repeat" description="WD" evidence="3">
    <location>
        <begin position="487"/>
        <end position="528"/>
    </location>
</feature>
<organism evidence="6 7">
    <name type="scientific">Syncephalis pseudoplumigaleata</name>
    <dbReference type="NCBI Taxonomy" id="1712513"/>
    <lineage>
        <taxon>Eukaryota</taxon>
        <taxon>Fungi</taxon>
        <taxon>Fungi incertae sedis</taxon>
        <taxon>Zoopagomycota</taxon>
        <taxon>Zoopagomycotina</taxon>
        <taxon>Zoopagomycetes</taxon>
        <taxon>Zoopagales</taxon>
        <taxon>Piptocephalidaceae</taxon>
        <taxon>Syncephalis</taxon>
    </lineage>
</organism>
<dbReference type="AlphaFoldDB" id="A0A4P9Z5G7"/>
<accession>A0A4P9Z5G7</accession>
<dbReference type="PROSITE" id="PS50294">
    <property type="entry name" value="WD_REPEATS_REGION"/>
    <property type="match status" value="2"/>
</dbReference>
<dbReference type="InterPro" id="IPR015943">
    <property type="entry name" value="WD40/YVTN_repeat-like_dom_sf"/>
</dbReference>
<dbReference type="SUPFAM" id="SSF50978">
    <property type="entry name" value="WD40 repeat-like"/>
    <property type="match status" value="1"/>
</dbReference>
<feature type="domain" description="WDR36/Utp21 N-terminal" evidence="5">
    <location>
        <begin position="58"/>
        <end position="320"/>
    </location>
</feature>
<keyword evidence="7" id="KW-1185">Reference proteome</keyword>
<reference evidence="7" key="1">
    <citation type="journal article" date="2018" name="Nat. Microbiol.">
        <title>Leveraging single-cell genomics to expand the fungal tree of life.</title>
        <authorList>
            <person name="Ahrendt S.R."/>
            <person name="Quandt C.A."/>
            <person name="Ciobanu D."/>
            <person name="Clum A."/>
            <person name="Salamov A."/>
            <person name="Andreopoulos B."/>
            <person name="Cheng J.F."/>
            <person name="Woyke T."/>
            <person name="Pelin A."/>
            <person name="Henrissat B."/>
            <person name="Reynolds N.K."/>
            <person name="Benny G.L."/>
            <person name="Smith M.E."/>
            <person name="James T.Y."/>
            <person name="Grigoriev I.V."/>
        </authorList>
    </citation>
    <scope>NUCLEOTIDE SEQUENCE [LARGE SCALE GENOMIC DNA]</scope>
    <source>
        <strain evidence="7">Benny S71-1</strain>
    </source>
</reference>
<dbReference type="OrthoDB" id="10250769at2759"/>
<dbReference type="GO" id="GO:0034388">
    <property type="term" value="C:Pwp2p-containing subcomplex of 90S preribosome"/>
    <property type="evidence" value="ECO:0007669"/>
    <property type="project" value="TreeGrafter"/>
</dbReference>
<dbReference type="InterPro" id="IPR007319">
    <property type="entry name" value="WDR36/Utp21_C"/>
</dbReference>
<dbReference type="InterPro" id="IPR036322">
    <property type="entry name" value="WD40_repeat_dom_sf"/>
</dbReference>
<dbReference type="InterPro" id="IPR059157">
    <property type="entry name" value="WDR36-Utp21_N"/>
</dbReference>
<dbReference type="SUPFAM" id="SSF50998">
    <property type="entry name" value="Quinoprotein alcohol dehydrogenase-like"/>
    <property type="match status" value="1"/>
</dbReference>
<dbReference type="SMART" id="SM00320">
    <property type="entry name" value="WD40"/>
    <property type="match status" value="8"/>
</dbReference>
<dbReference type="Pfam" id="PF25168">
    <property type="entry name" value="Beta-prop_WDR36-Utp21_2nd"/>
    <property type="match status" value="1"/>
</dbReference>
<protein>
    <submittedName>
        <fullName evidence="6">Utp21 specific WD40 associated putative domain-containing protein</fullName>
    </submittedName>
</protein>
<evidence type="ECO:0000259" key="4">
    <source>
        <dbReference type="Pfam" id="PF04192"/>
    </source>
</evidence>